<reference evidence="1 2" key="1">
    <citation type="submission" date="2015-05" db="EMBL/GenBank/DDBJ databases">
        <title>A genomic and transcriptomic approach to investigate the blue pigment phenotype in Pseudomonas fluorescens.</title>
        <authorList>
            <person name="Andreani N.A."/>
            <person name="Cardazzo B."/>
        </authorList>
    </citation>
    <scope>NUCLEOTIDE SEQUENCE [LARGE SCALE GENOMIC DNA]</scope>
    <source>
        <strain evidence="1 2">Ps_22</strain>
    </source>
</reference>
<evidence type="ECO:0000313" key="1">
    <source>
        <dbReference type="EMBL" id="KWV86328.1"/>
    </source>
</evidence>
<accession>A0A109LEV6</accession>
<name>A0A109LEV6_PSEFL</name>
<comment type="caution">
    <text evidence="1">The sequence shown here is derived from an EMBL/GenBank/DDBJ whole genome shotgun (WGS) entry which is preliminary data.</text>
</comment>
<gene>
    <name evidence="1" type="ORF">PFLmoz3_04020</name>
</gene>
<organism evidence="1 2">
    <name type="scientific">Pseudomonas fluorescens</name>
    <dbReference type="NCBI Taxonomy" id="294"/>
    <lineage>
        <taxon>Bacteria</taxon>
        <taxon>Pseudomonadati</taxon>
        <taxon>Pseudomonadota</taxon>
        <taxon>Gammaproteobacteria</taxon>
        <taxon>Pseudomonadales</taxon>
        <taxon>Pseudomonadaceae</taxon>
        <taxon>Pseudomonas</taxon>
    </lineage>
</organism>
<dbReference type="AlphaFoldDB" id="A0A109LEV6"/>
<evidence type="ECO:0000313" key="2">
    <source>
        <dbReference type="Proteomes" id="UP000061348"/>
    </source>
</evidence>
<dbReference type="EMBL" id="LCYA01000096">
    <property type="protein sequence ID" value="KWV86328.1"/>
    <property type="molecule type" value="Genomic_DNA"/>
</dbReference>
<proteinExistence type="predicted"/>
<sequence>MPNELALLGLTGLAPQPRDMPAHRVQRRLPVCALRQRELALSSHLTQQLSGAAQAVVSGEEVVPVRRLPAYMGQQAVPRKNLDRSAMPGLFQGDYGIDHCQARADDQYGRLWVETSHRGDIPRVQRGGIQSCGLGLRSARSREHAGGQYRTGAAQLLASIEGQQHRGGIDLQVYPFGADVLDARCRKRLGLCQTLLRVQAEKPPWREQLADRHMLLVRLGPSAGADVVGEPLGQVVGIARVNAHTRRIAVQRMALFDRAVGFAAPQLSTGFDYQDTPRARQAKQLHGQHRAAQATTDDQYICNAGGFTHASSPLLLLKSPHFEQTVPPHFHHCDKHGAGGWRT</sequence>
<dbReference type="Proteomes" id="UP000061348">
    <property type="component" value="Unassembled WGS sequence"/>
</dbReference>
<protein>
    <submittedName>
        <fullName evidence="1">Uncharacterized protein</fullName>
    </submittedName>
</protein>